<proteinExistence type="inferred from homology"/>
<keyword evidence="13" id="KW-1185">Reference proteome</keyword>
<evidence type="ECO:0000256" key="5">
    <source>
        <dbReference type="ARBA" id="ARBA00022984"/>
    </source>
</evidence>
<accession>A0ABT1CU58</accession>
<evidence type="ECO:0000256" key="8">
    <source>
        <dbReference type="ARBA" id="ARBA00060041"/>
    </source>
</evidence>
<feature type="transmembrane region" description="Helical" evidence="10">
    <location>
        <begin position="410"/>
        <end position="428"/>
    </location>
</feature>
<keyword evidence="10 11" id="KW-0813">Transport</keyword>
<evidence type="ECO:0000256" key="1">
    <source>
        <dbReference type="ARBA" id="ARBA00004651"/>
    </source>
</evidence>
<comment type="similarity">
    <text evidence="9 10 11">Belongs to the MurJ/MviN family.</text>
</comment>
<dbReference type="NCBIfam" id="TIGR01695">
    <property type="entry name" value="murJ_mviN"/>
    <property type="match status" value="1"/>
</dbReference>
<feature type="transmembrane region" description="Helical" evidence="10">
    <location>
        <begin position="277"/>
        <end position="295"/>
    </location>
</feature>
<evidence type="ECO:0000256" key="3">
    <source>
        <dbReference type="ARBA" id="ARBA00022692"/>
    </source>
</evidence>
<feature type="transmembrane region" description="Helical" evidence="10">
    <location>
        <begin position="26"/>
        <end position="45"/>
    </location>
</feature>
<evidence type="ECO:0000256" key="4">
    <source>
        <dbReference type="ARBA" id="ARBA00022960"/>
    </source>
</evidence>
<feature type="transmembrane region" description="Helical" evidence="10">
    <location>
        <begin position="233"/>
        <end position="257"/>
    </location>
</feature>
<comment type="caution">
    <text evidence="12">The sequence shown here is derived from an EMBL/GenBank/DDBJ whole genome shotgun (WGS) entry which is preliminary data.</text>
</comment>
<feature type="transmembrane region" description="Helical" evidence="10">
    <location>
        <begin position="448"/>
        <end position="465"/>
    </location>
</feature>
<feature type="transmembrane region" description="Helical" evidence="10">
    <location>
        <begin position="159"/>
        <end position="181"/>
    </location>
</feature>
<feature type="transmembrane region" description="Helical" evidence="10">
    <location>
        <begin position="193"/>
        <end position="212"/>
    </location>
</feature>
<keyword evidence="10 11" id="KW-0961">Cell wall biogenesis/degradation</keyword>
<evidence type="ECO:0000256" key="11">
    <source>
        <dbReference type="PIRNR" id="PIRNR002869"/>
    </source>
</evidence>
<dbReference type="PANTHER" id="PTHR47019:SF1">
    <property type="entry name" value="LIPID II FLIPPASE MURJ"/>
    <property type="match status" value="1"/>
</dbReference>
<feature type="transmembrane region" description="Helical" evidence="10">
    <location>
        <begin position="485"/>
        <end position="506"/>
    </location>
</feature>
<feature type="transmembrane region" description="Helical" evidence="10">
    <location>
        <begin position="352"/>
        <end position="373"/>
    </location>
</feature>
<feature type="transmembrane region" description="Helical" evidence="10">
    <location>
        <begin position="130"/>
        <end position="152"/>
    </location>
</feature>
<evidence type="ECO:0000256" key="2">
    <source>
        <dbReference type="ARBA" id="ARBA00022475"/>
    </source>
</evidence>
<dbReference type="Pfam" id="PF03023">
    <property type="entry name" value="MurJ"/>
    <property type="match status" value="1"/>
</dbReference>
<keyword evidence="3 10" id="KW-0812">Transmembrane</keyword>
<organism evidence="12 13">
    <name type="scientific">Hoeflea alexandrii</name>
    <dbReference type="NCBI Taxonomy" id="288436"/>
    <lineage>
        <taxon>Bacteria</taxon>
        <taxon>Pseudomonadati</taxon>
        <taxon>Pseudomonadota</taxon>
        <taxon>Alphaproteobacteria</taxon>
        <taxon>Hyphomicrobiales</taxon>
        <taxon>Rhizobiaceae</taxon>
        <taxon>Hoeflea</taxon>
    </lineage>
</organism>
<comment type="subcellular location">
    <subcellularLocation>
        <location evidence="10">Cell inner membrane</location>
        <topology evidence="10">Multi-pass membrane protein</topology>
    </subcellularLocation>
    <subcellularLocation>
        <location evidence="1">Cell membrane</location>
        <topology evidence="1">Multi-pass membrane protein</topology>
    </subcellularLocation>
</comment>
<feature type="transmembrane region" description="Helical" evidence="10">
    <location>
        <begin position="316"/>
        <end position="340"/>
    </location>
</feature>
<dbReference type="RefSeq" id="WP_252916088.1">
    <property type="nucleotide sequence ID" value="NZ_CP159480.1"/>
</dbReference>
<feature type="transmembrane region" description="Helical" evidence="10">
    <location>
        <begin position="87"/>
        <end position="110"/>
    </location>
</feature>
<dbReference type="PANTHER" id="PTHR47019">
    <property type="entry name" value="LIPID II FLIPPASE MURJ"/>
    <property type="match status" value="1"/>
</dbReference>
<dbReference type="Proteomes" id="UP001320715">
    <property type="component" value="Unassembled WGS sequence"/>
</dbReference>
<evidence type="ECO:0000256" key="10">
    <source>
        <dbReference type="HAMAP-Rule" id="MF_02078"/>
    </source>
</evidence>
<evidence type="ECO:0000256" key="9">
    <source>
        <dbReference type="ARBA" id="ARBA00061532"/>
    </source>
</evidence>
<dbReference type="PIRSF" id="PIRSF002869">
    <property type="entry name" value="MviN"/>
    <property type="match status" value="1"/>
</dbReference>
<keyword evidence="2 10" id="KW-1003">Cell membrane</keyword>
<keyword evidence="7 10" id="KW-0472">Membrane</keyword>
<dbReference type="InterPro" id="IPR051050">
    <property type="entry name" value="Lipid_II_flippase_MurJ/MviN"/>
</dbReference>
<keyword evidence="4 10" id="KW-0133">Cell shape</keyword>
<dbReference type="EMBL" id="JAAAML010000002">
    <property type="protein sequence ID" value="MCO6409111.1"/>
    <property type="molecule type" value="Genomic_DNA"/>
</dbReference>
<evidence type="ECO:0000313" key="12">
    <source>
        <dbReference type="EMBL" id="MCO6409111.1"/>
    </source>
</evidence>
<gene>
    <name evidence="10 12" type="primary">murJ</name>
    <name evidence="12" type="ORF">GTW23_13085</name>
</gene>
<keyword evidence="6 10" id="KW-1133">Transmembrane helix</keyword>
<sequence length="528" mass="56521">MSLIGKFASVGGATMASRVLGFVREAMIAAFLGAGPVADAFYAAFRFPNLFRRLFAEGAFNAAFVPLFAKEIEGGGQAAARKFAEQVLSVLLLSLFVLSALAMVFMPFLVGTVIAPKFASDPEKFDLTVLLARIMFPYLAAMSLVAMLAGILNSLRRYFLAALAPVLLNVVLVSGLTASGYLDLSAPDIGKVLGWSVTLSGVLQLGLLVWALRRENFSIGFVRPRLTPAVRRLLWLALPAAVTGGITQINLLVGQIIASAQDGAIAIINYADRLNQLPLGVIGIAIGVVLLPELSRALRAGNTKEALHLQNRSLEFGMAITVPAAVGLALLPEPIIALVFERGAFTRETTLVTSEVLAAFSIGLPAFVLMKIFTPVFYAREDMRTPLWASSISVVVNIAGSLLLFPRLGVMGLAIATSLAGWLSALYLGQQLVTRDLFRPAALTIRRILLIVTGAALMGVLLWWADASFPHLLLDASLPVRLASVLVTVLASAVVYFGFAFLTGALDRREFARLFKRRKKGPDPDGRA</sequence>
<evidence type="ECO:0000256" key="6">
    <source>
        <dbReference type="ARBA" id="ARBA00022989"/>
    </source>
</evidence>
<name>A0ABT1CU58_9HYPH</name>
<feature type="transmembrane region" description="Helical" evidence="10">
    <location>
        <begin position="385"/>
        <end position="404"/>
    </location>
</feature>
<evidence type="ECO:0000256" key="7">
    <source>
        <dbReference type="ARBA" id="ARBA00023136"/>
    </source>
</evidence>
<keyword evidence="5 10" id="KW-0573">Peptidoglycan synthesis</keyword>
<dbReference type="HAMAP" id="MF_02078">
    <property type="entry name" value="MurJ_MviN"/>
    <property type="match status" value="1"/>
</dbReference>
<keyword evidence="10" id="KW-0997">Cell inner membrane</keyword>
<evidence type="ECO:0000313" key="13">
    <source>
        <dbReference type="Proteomes" id="UP001320715"/>
    </source>
</evidence>
<dbReference type="PRINTS" id="PR01806">
    <property type="entry name" value="VIRFACTRMVIN"/>
</dbReference>
<protein>
    <recommendedName>
        <fullName evidence="10">Probable lipid II flippase MurJ</fullName>
    </recommendedName>
</protein>
<reference evidence="12 13" key="1">
    <citation type="submission" date="2020-01" db="EMBL/GenBank/DDBJ databases">
        <title>Genomes of bacteria type strains.</title>
        <authorList>
            <person name="Chen J."/>
            <person name="Zhu S."/>
            <person name="Yang J."/>
        </authorList>
    </citation>
    <scope>NUCLEOTIDE SEQUENCE [LARGE SCALE GENOMIC DNA]</scope>
    <source>
        <strain evidence="12 13">DSM 16655</strain>
    </source>
</reference>
<comment type="function">
    <text evidence="8 10 11">Involved in peptidoglycan biosynthesis. Transports lipid-linked peptidoglycan precursors from the inner to the outer leaflet of the cytoplasmic membrane.</text>
</comment>
<dbReference type="InterPro" id="IPR004268">
    <property type="entry name" value="MurJ"/>
</dbReference>
<dbReference type="CDD" id="cd13123">
    <property type="entry name" value="MATE_MurJ_like"/>
    <property type="match status" value="1"/>
</dbReference>
<comment type="pathway">
    <text evidence="10">Cell wall biogenesis; peptidoglycan biosynthesis.</text>
</comment>